<dbReference type="GO" id="GO:0045910">
    <property type="term" value="P:negative regulation of DNA recombination"/>
    <property type="evidence" value="ECO:0007669"/>
    <property type="project" value="TreeGrafter"/>
</dbReference>
<feature type="compositionally biased region" description="Acidic residues" evidence="4">
    <location>
        <begin position="143"/>
        <end position="157"/>
    </location>
</feature>
<protein>
    <recommendedName>
        <fullName evidence="5">H15 domain-containing protein</fullName>
    </recommendedName>
</protein>
<feature type="region of interest" description="Disordered" evidence="4">
    <location>
        <begin position="197"/>
        <end position="224"/>
    </location>
</feature>
<dbReference type="InterPro" id="IPR036390">
    <property type="entry name" value="WH_DNA-bd_sf"/>
</dbReference>
<gene>
    <name evidence="6" type="ORF">DCAR_0935104</name>
</gene>
<feature type="region of interest" description="Disordered" evidence="4">
    <location>
        <begin position="128"/>
        <end position="177"/>
    </location>
</feature>
<dbReference type="PANTHER" id="PTHR11467:SF109">
    <property type="entry name" value="H15 DOMAIN-CONTAINING PROTEIN"/>
    <property type="match status" value="1"/>
</dbReference>
<feature type="compositionally biased region" description="Basic residues" evidence="4">
    <location>
        <begin position="128"/>
        <end position="138"/>
    </location>
</feature>
<feature type="compositionally biased region" description="Basic residues" evidence="4">
    <location>
        <begin position="202"/>
        <end position="216"/>
    </location>
</feature>
<dbReference type="SUPFAM" id="SSF46785">
    <property type="entry name" value="Winged helix' DNA-binding domain"/>
    <property type="match status" value="1"/>
</dbReference>
<dbReference type="GO" id="GO:0003690">
    <property type="term" value="F:double-stranded DNA binding"/>
    <property type="evidence" value="ECO:0007669"/>
    <property type="project" value="TreeGrafter"/>
</dbReference>
<comment type="subcellular location">
    <subcellularLocation>
        <location evidence="1">Nucleus</location>
    </subcellularLocation>
</comment>
<keyword evidence="3" id="KW-0539">Nucleus</keyword>
<dbReference type="AlphaFoldDB" id="A0AAF1BG43"/>
<feature type="compositionally biased region" description="Basic and acidic residues" evidence="4">
    <location>
        <begin position="158"/>
        <end position="174"/>
    </location>
</feature>
<evidence type="ECO:0000259" key="5">
    <source>
        <dbReference type="PROSITE" id="PS51504"/>
    </source>
</evidence>
<dbReference type="InterPro" id="IPR005818">
    <property type="entry name" value="Histone_H1/H5_H15"/>
</dbReference>
<dbReference type="PANTHER" id="PTHR11467">
    <property type="entry name" value="HISTONE H1"/>
    <property type="match status" value="1"/>
</dbReference>
<dbReference type="GO" id="GO:0005730">
    <property type="term" value="C:nucleolus"/>
    <property type="evidence" value="ECO:0007669"/>
    <property type="project" value="TreeGrafter"/>
</dbReference>
<dbReference type="CDD" id="cd00073">
    <property type="entry name" value="H15"/>
    <property type="match status" value="1"/>
</dbReference>
<sequence length="224" mass="25672">MDKLKDAVMKLFVNIGPEQKGSIQAHINNFVSDFKPPHHPPYAAMIHRAIEELSERRGSSEDSISQYIRKQYTDLPLAHNSLLKHHLRELSNSGEILMTGRHLYLIPSTDARLEPGVTAEKVKLKRNKKTRRGSGKIGKKYEESDEDEEIYYEESDEHEEKYAEAKGKTGRNDREGDELIGELIHAANPALEFCVTAESDKPKRKRMRRGRGRIGKKNKESDEH</sequence>
<dbReference type="KEGG" id="dcr:108202152"/>
<dbReference type="GO" id="GO:0031492">
    <property type="term" value="F:nucleosomal DNA binding"/>
    <property type="evidence" value="ECO:0007669"/>
    <property type="project" value="TreeGrafter"/>
</dbReference>
<keyword evidence="2" id="KW-0238">DNA-binding</keyword>
<dbReference type="SMART" id="SM00526">
    <property type="entry name" value="H15"/>
    <property type="match status" value="1"/>
</dbReference>
<name>A0AAF1BG43_DAUCS</name>
<feature type="domain" description="H15" evidence="5">
    <location>
        <begin position="38"/>
        <end position="108"/>
    </location>
</feature>
<dbReference type="EMBL" id="CP093351">
    <property type="protein sequence ID" value="WOH15562.1"/>
    <property type="molecule type" value="Genomic_DNA"/>
</dbReference>
<evidence type="ECO:0000313" key="6">
    <source>
        <dbReference type="EMBL" id="WOH15562.1"/>
    </source>
</evidence>
<evidence type="ECO:0000256" key="3">
    <source>
        <dbReference type="ARBA" id="ARBA00023242"/>
    </source>
</evidence>
<dbReference type="PROSITE" id="PS51504">
    <property type="entry name" value="H15"/>
    <property type="match status" value="1"/>
</dbReference>
<evidence type="ECO:0000256" key="2">
    <source>
        <dbReference type="ARBA" id="ARBA00023125"/>
    </source>
</evidence>
<dbReference type="Pfam" id="PF00538">
    <property type="entry name" value="Linker_histone"/>
    <property type="match status" value="1"/>
</dbReference>
<keyword evidence="7" id="KW-1185">Reference proteome</keyword>
<reference evidence="6" key="1">
    <citation type="journal article" date="2016" name="Nat. Genet.">
        <title>A high-quality carrot genome assembly provides new insights into carotenoid accumulation and asterid genome evolution.</title>
        <authorList>
            <person name="Iorizzo M."/>
            <person name="Ellison S."/>
            <person name="Senalik D."/>
            <person name="Zeng P."/>
            <person name="Satapoomin P."/>
            <person name="Huang J."/>
            <person name="Bowman M."/>
            <person name="Iovene M."/>
            <person name="Sanseverino W."/>
            <person name="Cavagnaro P."/>
            <person name="Yildiz M."/>
            <person name="Macko-Podgorni A."/>
            <person name="Moranska E."/>
            <person name="Grzebelus E."/>
            <person name="Grzebelus D."/>
            <person name="Ashrafi H."/>
            <person name="Zheng Z."/>
            <person name="Cheng S."/>
            <person name="Spooner D."/>
            <person name="Van Deynze A."/>
            <person name="Simon P."/>
        </authorList>
    </citation>
    <scope>NUCLEOTIDE SEQUENCE</scope>
    <source>
        <tissue evidence="6">Leaf</tissue>
    </source>
</reference>
<evidence type="ECO:0000256" key="1">
    <source>
        <dbReference type="ARBA" id="ARBA00004123"/>
    </source>
</evidence>
<reference evidence="6" key="2">
    <citation type="submission" date="2022-03" db="EMBL/GenBank/DDBJ databases">
        <title>Draft title - Genomic analysis of global carrot germplasm unveils the trajectory of domestication and the origin of high carotenoid orange carrot.</title>
        <authorList>
            <person name="Iorizzo M."/>
            <person name="Ellison S."/>
            <person name="Senalik D."/>
            <person name="Macko-Podgorni A."/>
            <person name="Grzebelus D."/>
            <person name="Bostan H."/>
            <person name="Rolling W."/>
            <person name="Curaba J."/>
            <person name="Simon P."/>
        </authorList>
    </citation>
    <scope>NUCLEOTIDE SEQUENCE</scope>
    <source>
        <tissue evidence="6">Leaf</tissue>
    </source>
</reference>
<evidence type="ECO:0000313" key="7">
    <source>
        <dbReference type="Proteomes" id="UP000077755"/>
    </source>
</evidence>
<dbReference type="GO" id="GO:0006334">
    <property type="term" value="P:nucleosome assembly"/>
    <property type="evidence" value="ECO:0007669"/>
    <property type="project" value="InterPro"/>
</dbReference>
<dbReference type="GO" id="GO:0030261">
    <property type="term" value="P:chromosome condensation"/>
    <property type="evidence" value="ECO:0007669"/>
    <property type="project" value="TreeGrafter"/>
</dbReference>
<dbReference type="Proteomes" id="UP000077755">
    <property type="component" value="Chromosome 9"/>
</dbReference>
<organism evidence="6 7">
    <name type="scientific">Daucus carota subsp. sativus</name>
    <name type="common">Carrot</name>
    <dbReference type="NCBI Taxonomy" id="79200"/>
    <lineage>
        <taxon>Eukaryota</taxon>
        <taxon>Viridiplantae</taxon>
        <taxon>Streptophyta</taxon>
        <taxon>Embryophyta</taxon>
        <taxon>Tracheophyta</taxon>
        <taxon>Spermatophyta</taxon>
        <taxon>Magnoliopsida</taxon>
        <taxon>eudicotyledons</taxon>
        <taxon>Gunneridae</taxon>
        <taxon>Pentapetalae</taxon>
        <taxon>asterids</taxon>
        <taxon>campanulids</taxon>
        <taxon>Apiales</taxon>
        <taxon>Apiaceae</taxon>
        <taxon>Apioideae</taxon>
        <taxon>Scandiceae</taxon>
        <taxon>Daucinae</taxon>
        <taxon>Daucus</taxon>
        <taxon>Daucus sect. Daucus</taxon>
    </lineage>
</organism>
<dbReference type="Gene3D" id="1.10.10.10">
    <property type="entry name" value="Winged helix-like DNA-binding domain superfamily/Winged helix DNA-binding domain"/>
    <property type="match status" value="1"/>
</dbReference>
<dbReference type="GO" id="GO:0000786">
    <property type="term" value="C:nucleosome"/>
    <property type="evidence" value="ECO:0007669"/>
    <property type="project" value="InterPro"/>
</dbReference>
<dbReference type="InterPro" id="IPR036388">
    <property type="entry name" value="WH-like_DNA-bd_sf"/>
</dbReference>
<proteinExistence type="predicted"/>
<accession>A0AAF1BG43</accession>
<evidence type="ECO:0000256" key="4">
    <source>
        <dbReference type="SAM" id="MobiDB-lite"/>
    </source>
</evidence>